<evidence type="ECO:0000313" key="2">
    <source>
        <dbReference type="Proteomes" id="UP000219922"/>
    </source>
</evidence>
<sequence>MQMFTIKVYSEDEALLKYLGYEGTKINEDEFEFTSADRVVDVMTRYMFFEIKQEALKKIFPSTEDDNSEIESFLMFIPHEYEEMWRKRIREIVDEYINSEEIKEFYIDGFMMFRMNDIKNKYLKYLTEEYECFSDATEPTETLESLIDFMDAQPFKAEEIIIETQENGDIMIKEDDICLFLETENEQENIVVQSIYASPRKLKVIDEHDILRKELVIVLKQIFGHNLIFERNKKTN</sequence>
<gene>
    <name evidence="1" type="ORF">CON36_29780</name>
</gene>
<dbReference type="EMBL" id="NVMX01000064">
    <property type="protein sequence ID" value="PDZ95159.1"/>
    <property type="molecule type" value="Genomic_DNA"/>
</dbReference>
<evidence type="ECO:0000313" key="1">
    <source>
        <dbReference type="EMBL" id="PDZ95159.1"/>
    </source>
</evidence>
<proteinExistence type="predicted"/>
<accession>A0A9X6STU4</accession>
<reference evidence="1 2" key="1">
    <citation type="submission" date="2017-09" db="EMBL/GenBank/DDBJ databases">
        <title>Large-scale bioinformatics analysis of Bacillus genomes uncovers conserved roles of natural products in bacterial physiology.</title>
        <authorList>
            <consortium name="Agbiome Team Llc"/>
            <person name="Bleich R.M."/>
            <person name="Grubbs K.J."/>
            <person name="Santa Maria K.C."/>
            <person name="Allen S.E."/>
            <person name="Farag S."/>
            <person name="Shank E.A."/>
            <person name="Bowers A."/>
        </authorList>
    </citation>
    <scope>NUCLEOTIDE SEQUENCE [LARGE SCALE GENOMIC DNA]</scope>
    <source>
        <strain evidence="1 2">AFS092789</strain>
    </source>
</reference>
<name>A0A9X6STU4_BACCE</name>
<comment type="caution">
    <text evidence="1">The sequence shown here is derived from an EMBL/GenBank/DDBJ whole genome shotgun (WGS) entry which is preliminary data.</text>
</comment>
<protein>
    <recommendedName>
        <fullName evidence="3">Sporulation protein YtxC</fullName>
    </recommendedName>
</protein>
<dbReference type="AlphaFoldDB" id="A0A9X6STU4"/>
<evidence type="ECO:0008006" key="3">
    <source>
        <dbReference type="Google" id="ProtNLM"/>
    </source>
</evidence>
<organism evidence="1 2">
    <name type="scientific">Bacillus cereus</name>
    <dbReference type="NCBI Taxonomy" id="1396"/>
    <lineage>
        <taxon>Bacteria</taxon>
        <taxon>Bacillati</taxon>
        <taxon>Bacillota</taxon>
        <taxon>Bacilli</taxon>
        <taxon>Bacillales</taxon>
        <taxon>Bacillaceae</taxon>
        <taxon>Bacillus</taxon>
        <taxon>Bacillus cereus group</taxon>
    </lineage>
</organism>
<dbReference type="Proteomes" id="UP000219922">
    <property type="component" value="Unassembled WGS sequence"/>
</dbReference>